<comment type="caution">
    <text evidence="2">The sequence shown here is derived from an EMBL/GenBank/DDBJ whole genome shotgun (WGS) entry which is preliminary data.</text>
</comment>
<keyword evidence="1" id="KW-0812">Transmembrane</keyword>
<gene>
    <name evidence="2" type="ORF">B0I21_103234</name>
</gene>
<keyword evidence="1" id="KW-0472">Membrane</keyword>
<evidence type="ECO:0000256" key="1">
    <source>
        <dbReference type="SAM" id="Phobius"/>
    </source>
</evidence>
<accession>A0A4R7D4V7</accession>
<reference evidence="2 3" key="1">
    <citation type="submission" date="2019-03" db="EMBL/GenBank/DDBJ databases">
        <title>Genomic Encyclopedia of Type Strains, Phase III (KMG-III): the genomes of soil and plant-associated and newly described type strains.</title>
        <authorList>
            <person name="Whitman W."/>
        </authorList>
    </citation>
    <scope>NUCLEOTIDE SEQUENCE [LARGE SCALE GENOMIC DNA]</scope>
    <source>
        <strain evidence="2 3">CGMCC 1.12801</strain>
    </source>
</reference>
<dbReference type="AlphaFoldDB" id="A0A4R7D4V7"/>
<feature type="transmembrane region" description="Helical" evidence="1">
    <location>
        <begin position="15"/>
        <end position="35"/>
    </location>
</feature>
<protein>
    <submittedName>
        <fullName evidence="2">Uncharacterized protein</fullName>
    </submittedName>
</protein>
<sequence>MRKIKQTLIKYQPELTGLNLIVCAVLSILLGAGLYRQTKALDNQGTIIQKQDSTIYFQESMMDRDHKADSVANSLLAQLDSINSIK</sequence>
<keyword evidence="3" id="KW-1185">Reference proteome</keyword>
<proteinExistence type="predicted"/>
<evidence type="ECO:0000313" key="2">
    <source>
        <dbReference type="EMBL" id="TDS14735.1"/>
    </source>
</evidence>
<name>A0A4R7D4V7_9SPHI</name>
<keyword evidence="1" id="KW-1133">Transmembrane helix</keyword>
<dbReference type="Proteomes" id="UP000294752">
    <property type="component" value="Unassembled WGS sequence"/>
</dbReference>
<organism evidence="2 3">
    <name type="scientific">Sphingobacterium paludis</name>
    <dbReference type="NCBI Taxonomy" id="1476465"/>
    <lineage>
        <taxon>Bacteria</taxon>
        <taxon>Pseudomonadati</taxon>
        <taxon>Bacteroidota</taxon>
        <taxon>Sphingobacteriia</taxon>
        <taxon>Sphingobacteriales</taxon>
        <taxon>Sphingobacteriaceae</taxon>
        <taxon>Sphingobacterium</taxon>
    </lineage>
</organism>
<dbReference type="EMBL" id="SNZV01000003">
    <property type="protein sequence ID" value="TDS14735.1"/>
    <property type="molecule type" value="Genomic_DNA"/>
</dbReference>
<dbReference type="RefSeq" id="WP_133639780.1">
    <property type="nucleotide sequence ID" value="NZ_SNZV01000003.1"/>
</dbReference>
<evidence type="ECO:0000313" key="3">
    <source>
        <dbReference type="Proteomes" id="UP000294752"/>
    </source>
</evidence>